<protein>
    <submittedName>
        <fullName evidence="1">Tetratricopeptide repeat protein</fullName>
    </submittedName>
</protein>
<evidence type="ECO:0000313" key="1">
    <source>
        <dbReference type="EMBL" id="QDZ14306.1"/>
    </source>
</evidence>
<evidence type="ECO:0000313" key="2">
    <source>
        <dbReference type="Proteomes" id="UP000320216"/>
    </source>
</evidence>
<dbReference type="Proteomes" id="UP000320216">
    <property type="component" value="Chromosome"/>
</dbReference>
<organism evidence="1 2">
    <name type="scientific">Humibacter ginsenosidimutans</name>
    <dbReference type="NCBI Taxonomy" id="2599293"/>
    <lineage>
        <taxon>Bacteria</taxon>
        <taxon>Bacillati</taxon>
        <taxon>Actinomycetota</taxon>
        <taxon>Actinomycetes</taxon>
        <taxon>Micrococcales</taxon>
        <taxon>Microbacteriaceae</taxon>
        <taxon>Humibacter</taxon>
    </lineage>
</organism>
<name>A0A5B8M265_9MICO</name>
<accession>A0A5B8M265</accession>
<dbReference type="AlphaFoldDB" id="A0A5B8M265"/>
<dbReference type="Gene3D" id="1.25.40.10">
    <property type="entry name" value="Tetratricopeptide repeat domain"/>
    <property type="match status" value="1"/>
</dbReference>
<dbReference type="KEGG" id="huw:FPZ11_05565"/>
<sequence>MSAWRVSYACRVPRVISQNDFDKARDRAHRGDDHDAAIAETLRDWATDPERFTLADGVSRAAVLIEAGENFGYAGDYAEALRLFDEARIDGGPTYVDPRALMAQALYEGGQKDAALELAGALRKEAPTTLSTYLVLGGFFELVDELQASQRWYSMGIRAMDSGNVPGSEAQYESMLIGRARVRGELGLAPDTLDDAATIIIERYGSR</sequence>
<dbReference type="OrthoDB" id="3211351at2"/>
<keyword evidence="2" id="KW-1185">Reference proteome</keyword>
<dbReference type="InterPro" id="IPR011990">
    <property type="entry name" value="TPR-like_helical_dom_sf"/>
</dbReference>
<dbReference type="EMBL" id="CP042305">
    <property type="protein sequence ID" value="QDZ14306.1"/>
    <property type="molecule type" value="Genomic_DNA"/>
</dbReference>
<gene>
    <name evidence="1" type="ORF">FPZ11_05565</name>
</gene>
<reference evidence="1 2" key="1">
    <citation type="submission" date="2019-07" db="EMBL/GenBank/DDBJ databases">
        <title>Full genome sequence of Humibacter sp. WJ7-1.</title>
        <authorList>
            <person name="Im W.-T."/>
        </authorList>
    </citation>
    <scope>NUCLEOTIDE SEQUENCE [LARGE SCALE GENOMIC DNA]</scope>
    <source>
        <strain evidence="1 2">WJ7-1</strain>
    </source>
</reference>
<proteinExistence type="predicted"/>
<dbReference type="Pfam" id="PF14559">
    <property type="entry name" value="TPR_19"/>
    <property type="match status" value="1"/>
</dbReference>
<dbReference type="SUPFAM" id="SSF48452">
    <property type="entry name" value="TPR-like"/>
    <property type="match status" value="1"/>
</dbReference>